<protein>
    <recommendedName>
        <fullName evidence="1">Methyltransferase type 11 domain-containing protein</fullName>
    </recommendedName>
</protein>
<dbReference type="SUPFAM" id="SSF53335">
    <property type="entry name" value="S-adenosyl-L-methionine-dependent methyltransferases"/>
    <property type="match status" value="1"/>
</dbReference>
<dbReference type="PANTHER" id="PTHR43861">
    <property type="entry name" value="TRANS-ACONITATE 2-METHYLTRANSFERASE-RELATED"/>
    <property type="match status" value="1"/>
</dbReference>
<dbReference type="InterPro" id="IPR029063">
    <property type="entry name" value="SAM-dependent_MTases_sf"/>
</dbReference>
<evidence type="ECO:0000313" key="3">
    <source>
        <dbReference type="Proteomes" id="UP000232412"/>
    </source>
</evidence>
<organism evidence="2 3">
    <name type="scientific">Nitrosotalea sinensis</name>
    <dbReference type="NCBI Taxonomy" id="1499975"/>
    <lineage>
        <taxon>Archaea</taxon>
        <taxon>Nitrososphaerota</taxon>
        <taxon>Nitrososphaeria</taxon>
        <taxon>Nitrosotaleales</taxon>
        <taxon>Nitrosotaleaceae</taxon>
        <taxon>Nitrosotalea</taxon>
    </lineage>
</organism>
<dbReference type="Proteomes" id="UP000232412">
    <property type="component" value="Unassembled WGS sequence"/>
</dbReference>
<accession>A0A2H1EHL0</accession>
<dbReference type="CDD" id="cd02440">
    <property type="entry name" value="AdoMet_MTases"/>
    <property type="match status" value="1"/>
</dbReference>
<proteinExistence type="predicted"/>
<reference evidence="3" key="1">
    <citation type="submission" date="2016-12" db="EMBL/GenBank/DDBJ databases">
        <authorList>
            <person name="Herbold C."/>
        </authorList>
    </citation>
    <scope>NUCLEOTIDE SEQUENCE [LARGE SCALE GENOMIC DNA]</scope>
</reference>
<dbReference type="Gene3D" id="3.40.50.150">
    <property type="entry name" value="Vaccinia Virus protein VP39"/>
    <property type="match status" value="1"/>
</dbReference>
<feature type="domain" description="Methyltransferase type 11" evidence="1">
    <location>
        <begin position="50"/>
        <end position="143"/>
    </location>
</feature>
<evidence type="ECO:0000259" key="1">
    <source>
        <dbReference type="Pfam" id="PF08241"/>
    </source>
</evidence>
<dbReference type="Pfam" id="PF08241">
    <property type="entry name" value="Methyltransf_11"/>
    <property type="match status" value="1"/>
</dbReference>
<sequence>MVLANSVSDFYTQQSSTYDKIEGCSYWEKLYLEYNKLVQNHLHSKKPRTLDLGCGTGLTTSLLMQTRNEAVGLDLTWRLLKTAQGKYNTHHFSPINAEITHIPFQDKSFERIICLNTLEHIEDIEQALAEIARICEKGGEFLFDIPSSSIFDVSYFLGHYGKNGLVSALQGMYKNKVMFEWESHDDNFEPIKVKTYRYNPRFFEKLVSSYGFEIVGKRGVHISTMIIPEKIQANSFSPFLSVINKKLEKIDDRLNSFSFFKNHALYILYECRMREND</sequence>
<keyword evidence="3" id="KW-1185">Reference proteome</keyword>
<dbReference type="EMBL" id="FRFC01000004">
    <property type="protein sequence ID" value="SHO46285.1"/>
    <property type="molecule type" value="Genomic_DNA"/>
</dbReference>
<dbReference type="GO" id="GO:0008757">
    <property type="term" value="F:S-adenosylmethionine-dependent methyltransferase activity"/>
    <property type="evidence" value="ECO:0007669"/>
    <property type="project" value="InterPro"/>
</dbReference>
<evidence type="ECO:0000313" key="2">
    <source>
        <dbReference type="EMBL" id="SHO46285.1"/>
    </source>
</evidence>
<dbReference type="AlphaFoldDB" id="A0A2H1EHL0"/>
<dbReference type="InterPro" id="IPR013216">
    <property type="entry name" value="Methyltransf_11"/>
</dbReference>
<name>A0A2H1EHL0_9ARCH</name>
<gene>
    <name evidence="2" type="ORF">NSIN_30049</name>
</gene>